<feature type="region of interest" description="Disordered" evidence="4">
    <location>
        <begin position="1763"/>
        <end position="1784"/>
    </location>
</feature>
<feature type="compositionally biased region" description="Basic and acidic residues" evidence="4">
    <location>
        <begin position="1479"/>
        <end position="1497"/>
    </location>
</feature>
<feature type="compositionally biased region" description="Basic residues" evidence="4">
    <location>
        <begin position="473"/>
        <end position="483"/>
    </location>
</feature>
<dbReference type="OrthoDB" id="5408934at2759"/>
<evidence type="ECO:0000256" key="1">
    <source>
        <dbReference type="ARBA" id="ARBA00004123"/>
    </source>
</evidence>
<keyword evidence="2" id="KW-0227">DNA damage</keyword>
<feature type="compositionally biased region" description="Polar residues" evidence="4">
    <location>
        <begin position="630"/>
        <end position="639"/>
    </location>
</feature>
<comment type="subcellular location">
    <subcellularLocation>
        <location evidence="1">Nucleus</location>
    </subcellularLocation>
</comment>
<feature type="compositionally biased region" description="Low complexity" evidence="4">
    <location>
        <begin position="1398"/>
        <end position="1410"/>
    </location>
</feature>
<feature type="compositionally biased region" description="Basic residues" evidence="4">
    <location>
        <begin position="1266"/>
        <end position="1277"/>
    </location>
</feature>
<feature type="region of interest" description="Disordered" evidence="4">
    <location>
        <begin position="260"/>
        <end position="866"/>
    </location>
</feature>
<feature type="compositionally biased region" description="Low complexity" evidence="4">
    <location>
        <begin position="1339"/>
        <end position="1348"/>
    </location>
</feature>
<evidence type="ECO:0000259" key="6">
    <source>
        <dbReference type="Pfam" id="PF24344"/>
    </source>
</evidence>
<feature type="compositionally biased region" description="Basic and acidic residues" evidence="4">
    <location>
        <begin position="439"/>
        <end position="464"/>
    </location>
</feature>
<feature type="compositionally biased region" description="Polar residues" evidence="4">
    <location>
        <begin position="2069"/>
        <end position="2081"/>
    </location>
</feature>
<feature type="compositionally biased region" description="Acidic residues" evidence="4">
    <location>
        <begin position="1510"/>
        <end position="1530"/>
    </location>
</feature>
<dbReference type="Pfam" id="PF24340">
    <property type="entry name" value="DH_2"/>
    <property type="match status" value="1"/>
</dbReference>
<evidence type="ECO:0000259" key="7">
    <source>
        <dbReference type="Pfam" id="PF24345"/>
    </source>
</evidence>
<gene>
    <name evidence="8" type="ORF">EYC80_002669</name>
</gene>
<feature type="compositionally biased region" description="Low complexity" evidence="4">
    <location>
        <begin position="1498"/>
        <end position="1509"/>
    </location>
</feature>
<evidence type="ECO:0000259" key="5">
    <source>
        <dbReference type="Pfam" id="PF24340"/>
    </source>
</evidence>
<feature type="compositionally biased region" description="Polar residues" evidence="4">
    <location>
        <begin position="336"/>
        <end position="351"/>
    </location>
</feature>
<dbReference type="PANTHER" id="PTHR23196">
    <property type="entry name" value="PAX TRANSCRIPTION ACTIVATION DOMAIN INTERACTING PROTEIN"/>
    <property type="match status" value="1"/>
</dbReference>
<comment type="caution">
    <text evidence="8">The sequence shown here is derived from an EMBL/GenBank/DDBJ whole genome shotgun (WGS) entry which is preliminary data.</text>
</comment>
<feature type="compositionally biased region" description="Basic residues" evidence="4">
    <location>
        <begin position="814"/>
        <end position="828"/>
    </location>
</feature>
<feature type="compositionally biased region" description="Polar residues" evidence="4">
    <location>
        <begin position="38"/>
        <end position="52"/>
    </location>
</feature>
<evidence type="ECO:0000313" key="8">
    <source>
        <dbReference type="EMBL" id="KAB8297319.1"/>
    </source>
</evidence>
<evidence type="ECO:0000256" key="3">
    <source>
        <dbReference type="ARBA" id="ARBA00023242"/>
    </source>
</evidence>
<evidence type="ECO:0008006" key="10">
    <source>
        <dbReference type="Google" id="ProtNLM"/>
    </source>
</evidence>
<reference evidence="8 9" key="1">
    <citation type="submission" date="2019-06" db="EMBL/GenBank/DDBJ databases">
        <title>Genome Sequence of the Brown Rot Fungal Pathogen Monilinia laxa.</title>
        <authorList>
            <person name="De Miccolis Angelini R.M."/>
            <person name="Landi L."/>
            <person name="Abate D."/>
            <person name="Pollastro S."/>
            <person name="Romanazzi G."/>
            <person name="Faretra F."/>
        </authorList>
    </citation>
    <scope>NUCLEOTIDE SEQUENCE [LARGE SCALE GENOMIC DNA]</scope>
    <source>
        <strain evidence="8 9">Mlax316</strain>
    </source>
</reference>
<dbReference type="Pfam" id="PF24344">
    <property type="entry name" value="PH_23"/>
    <property type="match status" value="1"/>
</dbReference>
<feature type="domain" description="PH" evidence="6">
    <location>
        <begin position="1084"/>
        <end position="1228"/>
    </location>
</feature>
<keyword evidence="3" id="KW-0539">Nucleus</keyword>
<dbReference type="PANTHER" id="PTHR23196:SF1">
    <property type="entry name" value="PAX-INTERACTING PROTEIN 1"/>
    <property type="match status" value="1"/>
</dbReference>
<feature type="region of interest" description="Disordered" evidence="4">
    <location>
        <begin position="18"/>
        <end position="87"/>
    </location>
</feature>
<feature type="region of interest" description="Disordered" evidence="4">
    <location>
        <begin position="1807"/>
        <end position="1834"/>
    </location>
</feature>
<dbReference type="InterPro" id="IPR051579">
    <property type="entry name" value="DDR_Transcriptional_Reg"/>
</dbReference>
<evidence type="ECO:0000256" key="2">
    <source>
        <dbReference type="ARBA" id="ARBA00022763"/>
    </source>
</evidence>
<feature type="compositionally biased region" description="Acidic residues" evidence="4">
    <location>
        <begin position="1354"/>
        <end position="1367"/>
    </location>
</feature>
<feature type="compositionally biased region" description="Basic and acidic residues" evidence="4">
    <location>
        <begin position="534"/>
        <end position="549"/>
    </location>
</feature>
<feature type="domain" description="PH" evidence="7">
    <location>
        <begin position="1584"/>
        <end position="1731"/>
    </location>
</feature>
<feature type="compositionally biased region" description="Polar residues" evidence="4">
    <location>
        <begin position="1807"/>
        <end position="1823"/>
    </location>
</feature>
<dbReference type="InterPro" id="IPR056222">
    <property type="entry name" value="PH_23"/>
</dbReference>
<feature type="region of interest" description="Disordered" evidence="4">
    <location>
        <begin position="1248"/>
        <end position="1530"/>
    </location>
</feature>
<keyword evidence="9" id="KW-1185">Reference proteome</keyword>
<feature type="region of interest" description="Disordered" evidence="4">
    <location>
        <begin position="161"/>
        <end position="229"/>
    </location>
</feature>
<feature type="compositionally biased region" description="Basic residues" evidence="4">
    <location>
        <begin position="1327"/>
        <end position="1338"/>
    </location>
</feature>
<feature type="region of interest" description="Disordered" evidence="4">
    <location>
        <begin position="993"/>
        <end position="1013"/>
    </location>
</feature>
<sequence>MVTRIGSLHRWELVLIKTMPSSQPEKDEIAPAKPKSPTAPQRTSPVKSTPNGANIRKPGVKPRAPVSAPIHKRPPSKKAEPTLLSDFLLGRPSASRVQRRRSLDAVKAEMRESTVNRIQKPGGVHDRVKQWQKASAAAAIEEVNEPESALDEIIVEVDEESTVGPSVVTEDNRLHNRNQTTRPGRRKSRDPESWAAEVRSKSAPRKRVISDDHWVINKNKASPKKKEIKVTTRAIPKDFLKQTAANPKLESKIADWVKRTEAEAGSHRGAQSIPRATKTPQPENRGGNKDKMRTKSLGEIIVEIDEEPNQKPAKNGIIIESRSSPSSRKASNNGSKESLVSSSKGRQTPKSEPSKTPPNDGIRVKSCGPNGRWEDGIRVKPVQARWRHPEVKKQNSGGNPFLDGISLKPTPVHKEETQAPLKPEASDNHSPQKRKSERHLKAAKESERKDRDHHSSDSEHDDGHAQSPTHRSSTSKRKSRKSRSPSPSVNEIPFGDSAFSTLDLPIGAEAGNTVNKPKPQRNPSHLVPKVLKRVYNEGKKIMHDAHDTPEMPPRGGVNRPPTIESWLDNTADTFLDVPSPVPTPKLPEESTKRDHNEEHSSKPDRDPKQTHEEERKGSGSRQKRVRKSSDNSFRSSNDKSPLGRVLDDPAELQKPLTPPPAGLRRSPALRTASPPIRSARKSPLKDAFLDAFRGESTFEGILDPEDDDYDQENENYDLDEPKSSDRGLKSPEDNNSRRSRSSGTHLEVPDHHRDISDRPRRKRRGGGSGDHRLSTIASVETFSTLSSAETSSNLTKTTLTQATTQTGRSDSNVSRRKSSRSGLKRRLTKHSDLVSMLSLPDAPQSGRTKSIRSARSVRTARSNLETATETDLMRELAGDEVKYMRELKTLVDGVIPVLLTCVLSKSDSAIAAGLFNPDSTDMEETFLTKPIVDMGVALERLKSLHRRIPLQDPDALIVWLQRAHRTYQDYTRAWRLGFQDVVVNLAPASRRASAENKEDSSLDSVPRNADGDIVNSNGERVDVAFLLKRPLVRIKYLAKLTKGLDKINHSELSGKALKIFEDLQEMARRRVKEEHARLEDIYANNTDPTRARNPQTLAPVDDAHVDRTRQVSAKDFFDLDFPHSNGQRIECRVELILRDNLSDAMDPGDVLICASEITPEATHRYLLFPPIDRDFISACAGDKPGEVIVMIRGIQRPIEWRESLLLKGAEPGTAAEWIEMLGSVPMPQPVLSSVPDNTDTVSMMSLDPSEISEAGDPDDNELPIGARRRRRKHHSRERPRCSTFSTMSSIEMPAPLKIDRKETSSSSSQRRHRDVSLDEITGQSLMRRSKSSRRHTRTRSTPSSPLSSQLVFDNSDEESRDNDDFEESESRASTPVRASYRPLTPSEELPYIPKVRKTSSASSMDSTSTTKDNARRNSYDTLDSQDAYTRSRSPDFAEEESAPPPPPAHRSMSPSGLKQPVIIEPPAPKARSRRTSSPLKHEYRPSDVSDVSERSEVSEQVSEISYSSSEESDTEEEESSSSSDESELDELDELEAADLPEAEPAPSIYGRRVISPTTSLYSLPNVTLAPANTTPRVPIVHKVEKTDIRRHVATVTTWNNAKGRWDDVHSRSCSIVVSPGLIQVFEMTSRHSSPAILSTIQESVVEAYEDSSSNDDRRPLLGQVLTPVVTLRQSNSLDIEIHSPPTSDSRAKCSPTIRYRSLNNPACIDLYNSIHKARMDNPTYKKLEEERLLNSYGGSTYETSVASKKRSIMSFGRKKSYRASTRAPSVINSEQSSSPSSRLSESFKRLTGSSFFNIAKSSIESGRRSSPASLYTSSSGLTPPQTPHPASLAGTSTSYGGINLTSENLKIRLYYLETRSKWQDCGNARLTVTTPPPGMRQACAVDQGIERRIIVTRKPMKPDNPDEKVEVLLDVVLGANCFSMIGNKGVTCNVWEDVVGPNGEVGMVGGRLGEGKISGKISGGIHKWLEGHGRIGGYQGWILVWAFNGRDCMDIICRSLVVRGFSIPLGVIIFGKGVRMSNTLARERKVVRGRGWETNTERRDTDLSTKHNTNQPHQETGKRPYNLRGNLTSTGSLFKNT</sequence>
<proteinExistence type="predicted"/>
<dbReference type="EMBL" id="VIGI01000008">
    <property type="protein sequence ID" value="KAB8297319.1"/>
    <property type="molecule type" value="Genomic_DNA"/>
</dbReference>
<dbReference type="GO" id="GO:0006974">
    <property type="term" value="P:DNA damage response"/>
    <property type="evidence" value="ECO:0007669"/>
    <property type="project" value="UniProtKB-KW"/>
</dbReference>
<feature type="region of interest" description="Disordered" evidence="4">
    <location>
        <begin position="2035"/>
        <end position="2081"/>
    </location>
</feature>
<feature type="compositionally biased region" description="Polar residues" evidence="4">
    <location>
        <begin position="1419"/>
        <end position="1431"/>
    </location>
</feature>
<protein>
    <recommendedName>
        <fullName evidence="10">DH domain-containing protein</fullName>
    </recommendedName>
</protein>
<feature type="compositionally biased region" description="Low complexity" evidence="4">
    <location>
        <begin position="794"/>
        <end position="806"/>
    </location>
</feature>
<dbReference type="Pfam" id="PF24345">
    <property type="entry name" value="PH_24"/>
    <property type="match status" value="1"/>
</dbReference>
<dbReference type="GO" id="GO:0035861">
    <property type="term" value="C:site of double-strand break"/>
    <property type="evidence" value="ECO:0007669"/>
    <property type="project" value="TreeGrafter"/>
</dbReference>
<feature type="compositionally biased region" description="Low complexity" evidence="4">
    <location>
        <begin position="321"/>
        <end position="335"/>
    </location>
</feature>
<feature type="compositionally biased region" description="Low complexity" evidence="4">
    <location>
        <begin position="1769"/>
        <end position="1784"/>
    </location>
</feature>
<dbReference type="InterPro" id="IPR056223">
    <property type="entry name" value="PH_24"/>
</dbReference>
<feature type="domain" description="DBL homology" evidence="5">
    <location>
        <begin position="865"/>
        <end position="1071"/>
    </location>
</feature>
<evidence type="ECO:0000256" key="4">
    <source>
        <dbReference type="SAM" id="MobiDB-lite"/>
    </source>
</evidence>
<organism evidence="8 9">
    <name type="scientific">Monilinia laxa</name>
    <name type="common">Brown rot fungus</name>
    <name type="synonym">Sclerotinia laxa</name>
    <dbReference type="NCBI Taxonomy" id="61186"/>
    <lineage>
        <taxon>Eukaryota</taxon>
        <taxon>Fungi</taxon>
        <taxon>Dikarya</taxon>
        <taxon>Ascomycota</taxon>
        <taxon>Pezizomycotina</taxon>
        <taxon>Leotiomycetes</taxon>
        <taxon>Helotiales</taxon>
        <taxon>Sclerotiniaceae</taxon>
        <taxon>Monilinia</taxon>
    </lineage>
</organism>
<feature type="compositionally biased region" description="Basic and acidic residues" evidence="4">
    <location>
        <begin position="719"/>
        <end position="736"/>
    </location>
</feature>
<accession>A0A5N6K4V1</accession>
<evidence type="ECO:0000313" key="9">
    <source>
        <dbReference type="Proteomes" id="UP000326757"/>
    </source>
</evidence>
<feature type="compositionally biased region" description="Basic and acidic residues" evidence="4">
    <location>
        <begin position="2039"/>
        <end position="2049"/>
    </location>
</feature>
<dbReference type="InterPro" id="IPR056416">
    <property type="entry name" value="DH_2_fung"/>
</dbReference>
<name>A0A5N6K4V1_MONLA</name>
<feature type="compositionally biased region" description="Basic and acidic residues" evidence="4">
    <location>
        <begin position="586"/>
        <end position="617"/>
    </location>
</feature>
<feature type="compositionally biased region" description="Polar residues" evidence="4">
    <location>
        <begin position="775"/>
        <end position="793"/>
    </location>
</feature>
<feature type="compositionally biased region" description="Basic and acidic residues" evidence="4">
    <location>
        <begin position="747"/>
        <end position="758"/>
    </location>
</feature>
<dbReference type="Proteomes" id="UP000326757">
    <property type="component" value="Unassembled WGS sequence"/>
</dbReference>
<feature type="compositionally biased region" description="Acidic residues" evidence="4">
    <location>
        <begin position="702"/>
        <end position="718"/>
    </location>
</feature>
<dbReference type="GO" id="GO:0005634">
    <property type="term" value="C:nucleus"/>
    <property type="evidence" value="ECO:0007669"/>
    <property type="project" value="UniProtKB-SubCell"/>
</dbReference>